<dbReference type="Proteomes" id="UP001292094">
    <property type="component" value="Unassembled WGS sequence"/>
</dbReference>
<feature type="non-terminal residue" evidence="1">
    <location>
        <position position="1"/>
    </location>
</feature>
<evidence type="ECO:0000313" key="1">
    <source>
        <dbReference type="EMBL" id="KAK4309282.1"/>
    </source>
</evidence>
<dbReference type="EMBL" id="JAWZYT010001771">
    <property type="protein sequence ID" value="KAK4309282.1"/>
    <property type="molecule type" value="Genomic_DNA"/>
</dbReference>
<accession>A0AAE1PLF2</accession>
<sequence length="71" mass="8061">MKDGEFDWNEGSYRVRSWGSFYIGYLFTNLLGGRAARVPGGVTFPAMNAMLSSWVPPPGTCQILQHRVFRY</sequence>
<reference evidence="1" key="1">
    <citation type="submission" date="2023-11" db="EMBL/GenBank/DDBJ databases">
        <title>Genome assemblies of two species of porcelain crab, Petrolisthes cinctipes and Petrolisthes manimaculis (Anomura: Porcellanidae).</title>
        <authorList>
            <person name="Angst P."/>
        </authorList>
    </citation>
    <scope>NUCLEOTIDE SEQUENCE</scope>
    <source>
        <strain evidence="1">PB745_02</strain>
        <tissue evidence="1">Gill</tissue>
    </source>
</reference>
<proteinExistence type="predicted"/>
<protein>
    <submittedName>
        <fullName evidence="1">Uncharacterized protein</fullName>
    </submittedName>
</protein>
<keyword evidence="2" id="KW-1185">Reference proteome</keyword>
<evidence type="ECO:0000313" key="2">
    <source>
        <dbReference type="Proteomes" id="UP001292094"/>
    </source>
</evidence>
<organism evidence="1 2">
    <name type="scientific">Petrolisthes manimaculis</name>
    <dbReference type="NCBI Taxonomy" id="1843537"/>
    <lineage>
        <taxon>Eukaryota</taxon>
        <taxon>Metazoa</taxon>
        <taxon>Ecdysozoa</taxon>
        <taxon>Arthropoda</taxon>
        <taxon>Crustacea</taxon>
        <taxon>Multicrustacea</taxon>
        <taxon>Malacostraca</taxon>
        <taxon>Eumalacostraca</taxon>
        <taxon>Eucarida</taxon>
        <taxon>Decapoda</taxon>
        <taxon>Pleocyemata</taxon>
        <taxon>Anomura</taxon>
        <taxon>Galatheoidea</taxon>
        <taxon>Porcellanidae</taxon>
        <taxon>Petrolisthes</taxon>
    </lineage>
</organism>
<gene>
    <name evidence="1" type="ORF">Pmani_019071</name>
</gene>
<dbReference type="AlphaFoldDB" id="A0AAE1PLF2"/>
<comment type="caution">
    <text evidence="1">The sequence shown here is derived from an EMBL/GenBank/DDBJ whole genome shotgun (WGS) entry which is preliminary data.</text>
</comment>
<name>A0AAE1PLF2_9EUCA</name>